<dbReference type="EMBL" id="DS178265">
    <property type="protein sequence ID" value="EFP76197.1"/>
    <property type="molecule type" value="Genomic_DNA"/>
</dbReference>
<keyword evidence="3" id="KW-1185">Reference proteome</keyword>
<dbReference type="VEuPathDB" id="FungiDB:PGTG_02638"/>
<reference evidence="3" key="2">
    <citation type="journal article" date="2011" name="Proc. Natl. Acad. Sci. U.S.A.">
        <title>Obligate biotrophy features unraveled by the genomic analysis of rust fungi.</title>
        <authorList>
            <person name="Duplessis S."/>
            <person name="Cuomo C.A."/>
            <person name="Lin Y.-C."/>
            <person name="Aerts A."/>
            <person name="Tisserant E."/>
            <person name="Veneault-Fourrey C."/>
            <person name="Joly D.L."/>
            <person name="Hacquard S."/>
            <person name="Amselem J."/>
            <person name="Cantarel B.L."/>
            <person name="Chiu R."/>
            <person name="Coutinho P.M."/>
            <person name="Feau N."/>
            <person name="Field M."/>
            <person name="Frey P."/>
            <person name="Gelhaye E."/>
            <person name="Goldberg J."/>
            <person name="Grabherr M.G."/>
            <person name="Kodira C.D."/>
            <person name="Kohler A."/>
            <person name="Kuees U."/>
            <person name="Lindquist E.A."/>
            <person name="Lucas S.M."/>
            <person name="Mago R."/>
            <person name="Mauceli E."/>
            <person name="Morin E."/>
            <person name="Murat C."/>
            <person name="Pangilinan J.L."/>
            <person name="Park R."/>
            <person name="Pearson M."/>
            <person name="Quesneville H."/>
            <person name="Rouhier N."/>
            <person name="Sakthikumar S."/>
            <person name="Salamov A.A."/>
            <person name="Schmutz J."/>
            <person name="Selles B."/>
            <person name="Shapiro H."/>
            <person name="Tanguay P."/>
            <person name="Tuskan G.A."/>
            <person name="Henrissat B."/>
            <person name="Van de Peer Y."/>
            <person name="Rouze P."/>
            <person name="Ellis J.G."/>
            <person name="Dodds P.N."/>
            <person name="Schein J.E."/>
            <person name="Zhong S."/>
            <person name="Hamelin R.C."/>
            <person name="Grigoriev I.V."/>
            <person name="Szabo L.J."/>
            <person name="Martin F."/>
        </authorList>
    </citation>
    <scope>NUCLEOTIDE SEQUENCE [LARGE SCALE GENOMIC DNA]</scope>
    <source>
        <strain evidence="3">CRL 75-36-700-3 / race SCCL</strain>
    </source>
</reference>
<dbReference type="AlphaFoldDB" id="E3JVX2"/>
<dbReference type="InParanoid" id="E3JVX2"/>
<dbReference type="GeneID" id="10533765"/>
<proteinExistence type="predicted"/>
<feature type="region of interest" description="Disordered" evidence="1">
    <location>
        <begin position="1"/>
        <end position="38"/>
    </location>
</feature>
<dbReference type="HOGENOM" id="CLU_1897241_0_0_1"/>
<accession>E3JVX2</accession>
<evidence type="ECO:0000313" key="3">
    <source>
        <dbReference type="Proteomes" id="UP000008783"/>
    </source>
</evidence>
<evidence type="ECO:0000313" key="2">
    <source>
        <dbReference type="EMBL" id="EFP76197.1"/>
    </source>
</evidence>
<sequence>MMIEKPVRQHHRAGRKRSKQERKKGNRAGQRTGSCGSRNSWPKYCPEQRWLVTLKCPQPSYVLTWEKKETEWIAQFVPQALPPLTGDWSGFISLPKCKQASVRHNQMAGKLTTRKLVQRDCLLYFGRRSLMLLD</sequence>
<gene>
    <name evidence="2" type="ORF">PGTG_02638</name>
</gene>
<organism evidence="2 3">
    <name type="scientific">Puccinia graminis f. sp. tritici (strain CRL 75-36-700-3 / race SCCL)</name>
    <name type="common">Black stem rust fungus</name>
    <dbReference type="NCBI Taxonomy" id="418459"/>
    <lineage>
        <taxon>Eukaryota</taxon>
        <taxon>Fungi</taxon>
        <taxon>Dikarya</taxon>
        <taxon>Basidiomycota</taxon>
        <taxon>Pucciniomycotina</taxon>
        <taxon>Pucciniomycetes</taxon>
        <taxon>Pucciniales</taxon>
        <taxon>Pucciniaceae</taxon>
        <taxon>Puccinia</taxon>
    </lineage>
</organism>
<reference key="1">
    <citation type="submission" date="2007-01" db="EMBL/GenBank/DDBJ databases">
        <title>The Genome Sequence of Puccinia graminis f. sp. tritici Strain CRL 75-36-700-3.</title>
        <authorList>
            <consortium name="The Broad Institute Genome Sequencing Platform"/>
            <person name="Birren B."/>
            <person name="Lander E."/>
            <person name="Galagan J."/>
            <person name="Nusbaum C."/>
            <person name="Devon K."/>
            <person name="Cuomo C."/>
            <person name="Jaffe D."/>
            <person name="Butler J."/>
            <person name="Alvarez P."/>
            <person name="Gnerre S."/>
            <person name="Grabherr M."/>
            <person name="Mauceli E."/>
            <person name="Brockman W."/>
            <person name="Young S."/>
            <person name="LaButti K."/>
            <person name="Sykes S."/>
            <person name="DeCaprio D."/>
            <person name="Crawford M."/>
            <person name="Koehrsen M."/>
            <person name="Engels R."/>
            <person name="Montgomery P."/>
            <person name="Pearson M."/>
            <person name="Howarth C."/>
            <person name="Larson L."/>
            <person name="White J."/>
            <person name="Zeng Q."/>
            <person name="Kodira C."/>
            <person name="Yandava C."/>
            <person name="Alvarado L."/>
            <person name="O'Leary S."/>
            <person name="Szabo L."/>
            <person name="Dean R."/>
            <person name="Schein J."/>
        </authorList>
    </citation>
    <scope>NUCLEOTIDE SEQUENCE</scope>
    <source>
        <strain>CRL 75-36-700-3</strain>
    </source>
</reference>
<feature type="compositionally biased region" description="Basic residues" evidence="1">
    <location>
        <begin position="8"/>
        <end position="26"/>
    </location>
</feature>
<feature type="compositionally biased region" description="Polar residues" evidence="1">
    <location>
        <begin position="29"/>
        <end position="38"/>
    </location>
</feature>
<name>E3JVX2_PUCGT</name>
<protein>
    <submittedName>
        <fullName evidence="2">Uncharacterized protein</fullName>
    </submittedName>
</protein>
<dbReference type="KEGG" id="pgr:PGTG_02638"/>
<dbReference type="RefSeq" id="XP_003320616.1">
    <property type="nucleotide sequence ID" value="XM_003320568.1"/>
</dbReference>
<evidence type="ECO:0000256" key="1">
    <source>
        <dbReference type="SAM" id="MobiDB-lite"/>
    </source>
</evidence>
<dbReference type="Proteomes" id="UP000008783">
    <property type="component" value="Unassembled WGS sequence"/>
</dbReference>